<feature type="compositionally biased region" description="Polar residues" evidence="1">
    <location>
        <begin position="147"/>
        <end position="156"/>
    </location>
</feature>
<gene>
    <name evidence="3" type="ORF">BGZ99_003854</name>
</gene>
<feature type="compositionally biased region" description="Basic and acidic residues" evidence="1">
    <location>
        <begin position="169"/>
        <end position="181"/>
    </location>
</feature>
<reference evidence="3" key="1">
    <citation type="journal article" date="2020" name="Fungal Divers.">
        <title>Resolving the Mortierellaceae phylogeny through synthesis of multi-gene phylogenetics and phylogenomics.</title>
        <authorList>
            <person name="Vandepol N."/>
            <person name="Liber J."/>
            <person name="Desiro A."/>
            <person name="Na H."/>
            <person name="Kennedy M."/>
            <person name="Barry K."/>
            <person name="Grigoriev I.V."/>
            <person name="Miller A.N."/>
            <person name="O'Donnell K."/>
            <person name="Stajich J.E."/>
            <person name="Bonito G."/>
        </authorList>
    </citation>
    <scope>NUCLEOTIDE SEQUENCE</scope>
    <source>
        <strain evidence="3">REB-010B</strain>
    </source>
</reference>
<dbReference type="EMBL" id="JAAAIP010000024">
    <property type="protein sequence ID" value="KAG0328990.1"/>
    <property type="molecule type" value="Genomic_DNA"/>
</dbReference>
<evidence type="ECO:0000313" key="4">
    <source>
        <dbReference type="Proteomes" id="UP000738325"/>
    </source>
</evidence>
<keyword evidence="2" id="KW-0812">Transmembrane</keyword>
<keyword evidence="4" id="KW-1185">Reference proteome</keyword>
<protein>
    <submittedName>
        <fullName evidence="3">Uncharacterized protein</fullName>
    </submittedName>
</protein>
<dbReference type="AlphaFoldDB" id="A0A9P6RUZ1"/>
<comment type="caution">
    <text evidence="3">The sequence shown here is derived from an EMBL/GenBank/DDBJ whole genome shotgun (WGS) entry which is preliminary data.</text>
</comment>
<name>A0A9P6RUZ1_9FUNG</name>
<feature type="region of interest" description="Disordered" evidence="1">
    <location>
        <begin position="144"/>
        <end position="181"/>
    </location>
</feature>
<organism evidence="3 4">
    <name type="scientific">Dissophora globulifera</name>
    <dbReference type="NCBI Taxonomy" id="979702"/>
    <lineage>
        <taxon>Eukaryota</taxon>
        <taxon>Fungi</taxon>
        <taxon>Fungi incertae sedis</taxon>
        <taxon>Mucoromycota</taxon>
        <taxon>Mortierellomycotina</taxon>
        <taxon>Mortierellomycetes</taxon>
        <taxon>Mortierellales</taxon>
        <taxon>Mortierellaceae</taxon>
        <taxon>Dissophora</taxon>
    </lineage>
</organism>
<feature type="transmembrane region" description="Helical" evidence="2">
    <location>
        <begin position="383"/>
        <end position="402"/>
    </location>
</feature>
<evidence type="ECO:0000256" key="2">
    <source>
        <dbReference type="SAM" id="Phobius"/>
    </source>
</evidence>
<accession>A0A9P6RUZ1</accession>
<keyword evidence="2" id="KW-0472">Membrane</keyword>
<evidence type="ECO:0000256" key="1">
    <source>
        <dbReference type="SAM" id="MobiDB-lite"/>
    </source>
</evidence>
<keyword evidence="2" id="KW-1133">Transmembrane helix</keyword>
<sequence>MFSRRNSIPLCLDHRSNLFRANFSFDPAKHPNLDVQLDNAVFGQIHLIEADDPHVREVKINLRIRASLDDILMAIRPQLNLIPHEEEGHLAKFSLDLSSLSKTTRYYVRNRKCARVDTEIVYPMQSLSLHRRLELARQEQRRLDSFTDITSGSDEGNGTDGQEDGSEQGDEKREEPEGIPEHSTVDSLLINANNAHIIVQLPTVTIQRRLSLRSEQGIEIISAASAQRTELEVQQGTISARLATLKTVRAMVVGEGSIALDIDGNDKRVKDDRLPPAQSLDVNAKTAGGGNIEVRVFTPYAFQGRFDLRHNGKVELRRSTREMALEVTHESKNRLAGYLANYGKEPSSLLPNIALHAVNTGNVSLQLIHKDKEPPLPDASISITYNPLAFLLVALMSGLFILQ</sequence>
<dbReference type="OrthoDB" id="2404401at2759"/>
<evidence type="ECO:0000313" key="3">
    <source>
        <dbReference type="EMBL" id="KAG0328990.1"/>
    </source>
</evidence>
<dbReference type="Proteomes" id="UP000738325">
    <property type="component" value="Unassembled WGS sequence"/>
</dbReference>
<proteinExistence type="predicted"/>